<name>A0A0B6X1V8_9BACT</name>
<proteinExistence type="predicted"/>
<evidence type="ECO:0000313" key="2">
    <source>
        <dbReference type="Proteomes" id="UP000031518"/>
    </source>
</evidence>
<dbReference type="RefSeq" id="WP_041977572.1">
    <property type="nucleotide sequence ID" value="NZ_CBXV010000008.1"/>
</dbReference>
<dbReference type="STRING" id="454194.PYK22_02383"/>
<protein>
    <submittedName>
        <fullName evidence="1">Uncharacterized protein</fullName>
    </submittedName>
</protein>
<sequence length="91" mass="10483">MALTKEEAIKRARADLAKRLGINESEITESRVEQTEFPDLALGAPEEDELSGQMITTGWRIELSAHGHKYEYRADRNQLRLYNFKGANYRI</sequence>
<organism evidence="1 2">
    <name type="scientific">Pyrinomonas methylaliphatogenes</name>
    <dbReference type="NCBI Taxonomy" id="454194"/>
    <lineage>
        <taxon>Bacteria</taxon>
        <taxon>Pseudomonadati</taxon>
        <taxon>Acidobacteriota</taxon>
        <taxon>Blastocatellia</taxon>
        <taxon>Blastocatellales</taxon>
        <taxon>Pyrinomonadaceae</taxon>
        <taxon>Pyrinomonas</taxon>
    </lineage>
</organism>
<reference evidence="1 2" key="1">
    <citation type="submission" date="2013-12" db="EMBL/GenBank/DDBJ databases">
        <authorList>
            <person name="Stott M."/>
        </authorList>
    </citation>
    <scope>NUCLEOTIDE SEQUENCE [LARGE SCALE GENOMIC DNA]</scope>
    <source>
        <strain evidence="1 2">K22</strain>
    </source>
</reference>
<accession>A0A0B6X1V8</accession>
<dbReference type="EMBL" id="CBXV010000008">
    <property type="protein sequence ID" value="CDM66355.1"/>
    <property type="molecule type" value="Genomic_DNA"/>
</dbReference>
<dbReference type="OrthoDB" id="5801841at2"/>
<keyword evidence="2" id="KW-1185">Reference proteome</keyword>
<dbReference type="AlphaFoldDB" id="A0A0B6X1V8"/>
<evidence type="ECO:0000313" key="1">
    <source>
        <dbReference type="EMBL" id="CDM66355.1"/>
    </source>
</evidence>
<gene>
    <name evidence="1" type="ORF">PYK22_02383</name>
</gene>
<reference evidence="1 2" key="2">
    <citation type="submission" date="2015-01" db="EMBL/GenBank/DDBJ databases">
        <title>Complete genome sequence of Pyrinomonas methylaliphatogenes type strain K22T.</title>
        <authorList>
            <person name="Lee K.C.Y."/>
            <person name="Power J.F."/>
            <person name="Dunfield P.F."/>
            <person name="Morgan X.C."/>
            <person name="Huttenhower C."/>
            <person name="Stott M.B."/>
        </authorList>
    </citation>
    <scope>NUCLEOTIDE SEQUENCE [LARGE SCALE GENOMIC DNA]</scope>
    <source>
        <strain evidence="1 2">K22</strain>
    </source>
</reference>
<dbReference type="Proteomes" id="UP000031518">
    <property type="component" value="Unassembled WGS sequence"/>
</dbReference>